<dbReference type="RefSeq" id="XP_020916346.1">
    <property type="nucleotide sequence ID" value="XM_021060687.2"/>
</dbReference>
<reference evidence="10" key="1">
    <citation type="submission" date="2022-11" db="UniProtKB">
        <authorList>
            <consortium name="EnsemblMetazoa"/>
        </authorList>
    </citation>
    <scope>IDENTIFICATION</scope>
</reference>
<keyword evidence="3 6" id="KW-0378">Hydrolase</keyword>
<dbReference type="KEGG" id="epa:110253736"/>
<dbReference type="OMA" id="WMADIAI"/>
<evidence type="ECO:0000256" key="6">
    <source>
        <dbReference type="RuleBase" id="RU363034"/>
    </source>
</evidence>
<proteinExistence type="inferred from homology"/>
<dbReference type="PROSITE" id="PS00740">
    <property type="entry name" value="MAM_1"/>
    <property type="match status" value="1"/>
</dbReference>
<feature type="domain" description="MAM" evidence="8">
    <location>
        <begin position="27"/>
        <end position="181"/>
    </location>
</feature>
<organism evidence="10 11">
    <name type="scientific">Exaiptasia diaphana</name>
    <name type="common">Tropical sea anemone</name>
    <name type="synonym">Aiptasia pulchella</name>
    <dbReference type="NCBI Taxonomy" id="2652724"/>
    <lineage>
        <taxon>Eukaryota</taxon>
        <taxon>Metazoa</taxon>
        <taxon>Cnidaria</taxon>
        <taxon>Anthozoa</taxon>
        <taxon>Hexacorallia</taxon>
        <taxon>Actiniaria</taxon>
        <taxon>Aiptasiidae</taxon>
        <taxon>Exaiptasia</taxon>
    </lineage>
</organism>
<keyword evidence="7" id="KW-0732">Signal</keyword>
<dbReference type="CDD" id="cd06263">
    <property type="entry name" value="MAM"/>
    <property type="match status" value="1"/>
</dbReference>
<evidence type="ECO:0000256" key="5">
    <source>
        <dbReference type="ARBA" id="ARBA00023157"/>
    </source>
</evidence>
<dbReference type="Gene3D" id="2.60.120.200">
    <property type="match status" value="1"/>
</dbReference>
<dbReference type="GO" id="GO:0006508">
    <property type="term" value="P:proteolysis"/>
    <property type="evidence" value="ECO:0007669"/>
    <property type="project" value="UniProtKB-KW"/>
</dbReference>
<dbReference type="PROSITE" id="PS50240">
    <property type="entry name" value="TRYPSIN_DOM"/>
    <property type="match status" value="1"/>
</dbReference>
<evidence type="ECO:0000256" key="4">
    <source>
        <dbReference type="ARBA" id="ARBA00022825"/>
    </source>
</evidence>
<sequence>MNIFLILVGLWYFVACDAAPVITTVSGTCSFDTGLCGYTQDANDRFDWTRNTGSTPSWGTGPSGSKGFYMYIETSWPRLSKENAVLVSPVLDKSMNCLEFFYHMKGVNIMTLNVYTQEASGSRTLRWSLTGQQDSKWLHASIHFQNQDLYKVAFEGVSGTGWMADIAIDNITVSYDQKCQIFPKQAAPVTPTQTPDANLPSGVCGHRQETRIVGGTAAQPGEWPWQVMLMYKRSDNGEWSQFCGGTLVTPDWVVTASHCVSDIDPSTYADYRIRAGAHQRNQTNMGSDIERIYIHEDYNAYPYQYDNDIALIKLKNPVMLDVKNIFPACISNDTATFPPGTKCYITGWGTLSSGGDAPLELQEAQVPLVSRADCTKNGSYPAQEISSTMLCAGYVGVGGVDSCQGDSGGPLVCKNNGLWYLVGVTSWGYSCADPKYPGVYANVPVLHQWLANTIARHVNV</sequence>
<dbReference type="Pfam" id="PF00089">
    <property type="entry name" value="Trypsin"/>
    <property type="match status" value="1"/>
</dbReference>
<dbReference type="SUPFAM" id="SSF49899">
    <property type="entry name" value="Concanavalin A-like lectins/glucanases"/>
    <property type="match status" value="1"/>
</dbReference>
<feature type="signal peptide" evidence="7">
    <location>
        <begin position="1"/>
        <end position="18"/>
    </location>
</feature>
<name>A0A913Y8D5_EXADI</name>
<dbReference type="PROSITE" id="PS50060">
    <property type="entry name" value="MAM_2"/>
    <property type="match status" value="1"/>
</dbReference>
<evidence type="ECO:0000259" key="9">
    <source>
        <dbReference type="PROSITE" id="PS50240"/>
    </source>
</evidence>
<dbReference type="Proteomes" id="UP000887567">
    <property type="component" value="Unplaced"/>
</dbReference>
<evidence type="ECO:0000256" key="7">
    <source>
        <dbReference type="SAM" id="SignalP"/>
    </source>
</evidence>
<dbReference type="GeneID" id="110253736"/>
<dbReference type="Pfam" id="PF00629">
    <property type="entry name" value="MAM"/>
    <property type="match status" value="1"/>
</dbReference>
<evidence type="ECO:0000313" key="11">
    <source>
        <dbReference type="Proteomes" id="UP000887567"/>
    </source>
</evidence>
<dbReference type="InterPro" id="IPR001314">
    <property type="entry name" value="Peptidase_S1A"/>
</dbReference>
<keyword evidence="2 6" id="KW-0645">Protease</keyword>
<evidence type="ECO:0000313" key="10">
    <source>
        <dbReference type="EnsemblMetazoa" id="XP_020916346.1"/>
    </source>
</evidence>
<protein>
    <submittedName>
        <fullName evidence="10">Uncharacterized protein</fullName>
    </submittedName>
</protein>
<dbReference type="SMART" id="SM00020">
    <property type="entry name" value="Tryp_SPc"/>
    <property type="match status" value="1"/>
</dbReference>
<dbReference type="FunFam" id="2.40.10.10:FF:000077">
    <property type="entry name" value="Predicted protein"/>
    <property type="match status" value="1"/>
</dbReference>
<dbReference type="InterPro" id="IPR013320">
    <property type="entry name" value="ConA-like_dom_sf"/>
</dbReference>
<dbReference type="PROSITE" id="PS00134">
    <property type="entry name" value="TRYPSIN_HIS"/>
    <property type="match status" value="1"/>
</dbReference>
<dbReference type="CDD" id="cd00190">
    <property type="entry name" value="Tryp_SPc"/>
    <property type="match status" value="1"/>
</dbReference>
<dbReference type="SMART" id="SM00137">
    <property type="entry name" value="MAM"/>
    <property type="match status" value="1"/>
</dbReference>
<dbReference type="PRINTS" id="PR00722">
    <property type="entry name" value="CHYMOTRYPSIN"/>
</dbReference>
<keyword evidence="5" id="KW-1015">Disulfide bond</keyword>
<dbReference type="AlphaFoldDB" id="A0A913Y8D5"/>
<dbReference type="Gene3D" id="2.40.10.10">
    <property type="entry name" value="Trypsin-like serine proteases"/>
    <property type="match status" value="1"/>
</dbReference>
<dbReference type="InterPro" id="IPR009003">
    <property type="entry name" value="Peptidase_S1_PA"/>
</dbReference>
<evidence type="ECO:0000256" key="1">
    <source>
        <dbReference type="ARBA" id="ARBA00007664"/>
    </source>
</evidence>
<dbReference type="PANTHER" id="PTHR24252">
    <property type="entry name" value="ACROSIN-RELATED"/>
    <property type="match status" value="1"/>
</dbReference>
<keyword evidence="11" id="KW-1185">Reference proteome</keyword>
<dbReference type="GO" id="GO:0016020">
    <property type="term" value="C:membrane"/>
    <property type="evidence" value="ECO:0007669"/>
    <property type="project" value="InterPro"/>
</dbReference>
<dbReference type="InterPro" id="IPR043504">
    <property type="entry name" value="Peptidase_S1_PA_chymotrypsin"/>
</dbReference>
<evidence type="ECO:0000256" key="2">
    <source>
        <dbReference type="ARBA" id="ARBA00022670"/>
    </source>
</evidence>
<dbReference type="InterPro" id="IPR001254">
    <property type="entry name" value="Trypsin_dom"/>
</dbReference>
<evidence type="ECO:0000256" key="3">
    <source>
        <dbReference type="ARBA" id="ARBA00022801"/>
    </source>
</evidence>
<dbReference type="InterPro" id="IPR033116">
    <property type="entry name" value="TRYPSIN_SER"/>
</dbReference>
<dbReference type="OrthoDB" id="6021267at2759"/>
<dbReference type="GO" id="GO:0004252">
    <property type="term" value="F:serine-type endopeptidase activity"/>
    <property type="evidence" value="ECO:0007669"/>
    <property type="project" value="InterPro"/>
</dbReference>
<accession>A0A913Y8D5</accession>
<dbReference type="InterPro" id="IPR000998">
    <property type="entry name" value="MAM_dom"/>
</dbReference>
<dbReference type="PROSITE" id="PS00135">
    <property type="entry name" value="TRYPSIN_SER"/>
    <property type="match status" value="1"/>
</dbReference>
<feature type="domain" description="Peptidase S1" evidence="9">
    <location>
        <begin position="212"/>
        <end position="455"/>
    </location>
</feature>
<evidence type="ECO:0000259" key="8">
    <source>
        <dbReference type="PROSITE" id="PS50060"/>
    </source>
</evidence>
<feature type="chain" id="PRO_5036918610" evidence="7">
    <location>
        <begin position="19"/>
        <end position="460"/>
    </location>
</feature>
<dbReference type="SUPFAM" id="SSF50494">
    <property type="entry name" value="Trypsin-like serine proteases"/>
    <property type="match status" value="1"/>
</dbReference>
<dbReference type="EnsemblMetazoa" id="XM_021060687.2">
    <property type="protein sequence ID" value="XP_020916346.1"/>
    <property type="gene ID" value="LOC110253736"/>
</dbReference>
<dbReference type="PANTHER" id="PTHR24252:SF7">
    <property type="entry name" value="HYALIN"/>
    <property type="match status" value="1"/>
</dbReference>
<keyword evidence="4 6" id="KW-0720">Serine protease</keyword>
<comment type="similarity">
    <text evidence="1">Belongs to the peptidase S1 family.</text>
</comment>
<dbReference type="InterPro" id="IPR018114">
    <property type="entry name" value="TRYPSIN_HIS"/>
</dbReference>